<name>A0ABY8EWP2_MALFU</name>
<feature type="transmembrane region" description="Helical" evidence="2">
    <location>
        <begin position="131"/>
        <end position="153"/>
    </location>
</feature>
<protein>
    <recommendedName>
        <fullName evidence="5">Transmembrane protein</fullName>
    </recommendedName>
</protein>
<accession>A0ABY8EWP2</accession>
<feature type="transmembrane region" description="Helical" evidence="2">
    <location>
        <begin position="87"/>
        <end position="109"/>
    </location>
</feature>
<keyword evidence="2" id="KW-0472">Membrane</keyword>
<gene>
    <name evidence="3" type="ORF">GLX27_004521</name>
</gene>
<feature type="transmembrane region" description="Helical" evidence="2">
    <location>
        <begin position="160"/>
        <end position="178"/>
    </location>
</feature>
<feature type="transmembrane region" description="Helical" evidence="2">
    <location>
        <begin position="371"/>
        <end position="393"/>
    </location>
</feature>
<evidence type="ECO:0008006" key="5">
    <source>
        <dbReference type="Google" id="ProtNLM"/>
    </source>
</evidence>
<feature type="region of interest" description="Disordered" evidence="1">
    <location>
        <begin position="1"/>
        <end position="23"/>
    </location>
</feature>
<evidence type="ECO:0000256" key="1">
    <source>
        <dbReference type="SAM" id="MobiDB-lite"/>
    </source>
</evidence>
<keyword evidence="4" id="KW-1185">Reference proteome</keyword>
<evidence type="ECO:0000313" key="4">
    <source>
        <dbReference type="Proteomes" id="UP000818624"/>
    </source>
</evidence>
<dbReference type="EMBL" id="CP046240">
    <property type="protein sequence ID" value="WFD49836.1"/>
    <property type="molecule type" value="Genomic_DNA"/>
</dbReference>
<dbReference type="Proteomes" id="UP000818624">
    <property type="component" value="Chromosome 7"/>
</dbReference>
<keyword evidence="2" id="KW-1133">Transmembrane helix</keyword>
<proteinExistence type="predicted"/>
<keyword evidence="2" id="KW-0812">Transmembrane</keyword>
<organism evidence="3 4">
    <name type="scientific">Malassezia furfur</name>
    <name type="common">Pityriasis versicolor infection agent</name>
    <name type="synonym">Pityrosporum furfur</name>
    <dbReference type="NCBI Taxonomy" id="55194"/>
    <lineage>
        <taxon>Eukaryota</taxon>
        <taxon>Fungi</taxon>
        <taxon>Dikarya</taxon>
        <taxon>Basidiomycota</taxon>
        <taxon>Ustilaginomycotina</taxon>
        <taxon>Malasseziomycetes</taxon>
        <taxon>Malasseziales</taxon>
        <taxon>Malasseziaceae</taxon>
        <taxon>Malassezia</taxon>
    </lineage>
</organism>
<evidence type="ECO:0000313" key="3">
    <source>
        <dbReference type="EMBL" id="WFD49836.1"/>
    </source>
</evidence>
<reference evidence="3 4" key="1">
    <citation type="journal article" date="2020" name="Elife">
        <title>Loss of centromere function drives karyotype evolution in closely related Malassezia species.</title>
        <authorList>
            <person name="Sankaranarayanan S.R."/>
            <person name="Ianiri G."/>
            <person name="Coelho M.A."/>
            <person name="Reza M.H."/>
            <person name="Thimmappa B.C."/>
            <person name="Ganguly P."/>
            <person name="Vadnala R.N."/>
            <person name="Sun S."/>
            <person name="Siddharthan R."/>
            <person name="Tellgren-Roth C."/>
            <person name="Dawson T.L."/>
            <person name="Heitman J."/>
            <person name="Sanyal K."/>
        </authorList>
    </citation>
    <scope>NUCLEOTIDE SEQUENCE [LARGE SCALE GENOMIC DNA]</scope>
    <source>
        <strain evidence="3">CBS14141</strain>
    </source>
</reference>
<feature type="region of interest" description="Disordered" evidence="1">
    <location>
        <begin position="267"/>
        <end position="290"/>
    </location>
</feature>
<feature type="transmembrane region" description="Helical" evidence="2">
    <location>
        <begin position="41"/>
        <end position="66"/>
    </location>
</feature>
<evidence type="ECO:0000256" key="2">
    <source>
        <dbReference type="SAM" id="Phobius"/>
    </source>
</evidence>
<feature type="transmembrane region" description="Helical" evidence="2">
    <location>
        <begin position="400"/>
        <end position="422"/>
    </location>
</feature>
<feature type="compositionally biased region" description="Polar residues" evidence="1">
    <location>
        <begin position="10"/>
        <end position="23"/>
    </location>
</feature>
<sequence length="424" mass="45258">MPDVGGSNFLRPSNWSPIQSPDNSQIRVGPLPAPVSWARLLAGHALALLPALAVLGTTLGASSAVLDVCDMHLLYPDADTHACAPILTTRVMALFVALGAMSWHTAYALRPVCWEATFLVTKALFVLPHDWLFASALFDESVMILTGLASALLRSVVVEGLRLLGQALCVVIVVALAWQQHNTKLVRTATTTTPIDDMTCQIGPDDPRFAVALWLGAGWAAAELVAGTYQLGKFLPLYRSVDRVPNLDEEDLLTDYVGTSAAAADAAADDANDDASSASASASTSTEEEEMPIDELILVREKAELEEQLGELLENVSPATIALWRLDSVLWDIGCTLILSASLTHAEGCLGDPTTQGNTYAFLPFPPLVTMWPTLLVLVALRTVATTVWMVFIPRLGLISITYTTMLVGLALLSAGLGRWGALA</sequence>
<feature type="compositionally biased region" description="Low complexity" evidence="1">
    <location>
        <begin position="274"/>
        <end position="283"/>
    </location>
</feature>